<evidence type="ECO:0000256" key="3">
    <source>
        <dbReference type="ARBA" id="ARBA00022806"/>
    </source>
</evidence>
<evidence type="ECO:0000256" key="2">
    <source>
        <dbReference type="ARBA" id="ARBA00022801"/>
    </source>
</evidence>
<comment type="caution">
    <text evidence="6">The sequence shown here is derived from an EMBL/GenBank/DDBJ whole genome shotgun (WGS) entry which is preliminary data.</text>
</comment>
<evidence type="ECO:0000313" key="7">
    <source>
        <dbReference type="Proteomes" id="UP001268610"/>
    </source>
</evidence>
<dbReference type="InterPro" id="IPR014016">
    <property type="entry name" value="UvrD-like_ATP-bd"/>
</dbReference>
<keyword evidence="1" id="KW-0547">Nucleotide-binding</keyword>
<reference evidence="6" key="1">
    <citation type="submission" date="2023-04" db="EMBL/GenBank/DDBJ databases">
        <title>Genomic characterization of faba bean (Vicia faba) microsymbionts in Mexican soils.</title>
        <authorList>
            <person name="Rivera Orduna F.N."/>
            <person name="Guevara-Luna J."/>
            <person name="Yan J."/>
            <person name="Arroyo-Herrera I."/>
            <person name="Li Y."/>
            <person name="Vasquez-Murrieta M.S."/>
            <person name="Wang E.T."/>
        </authorList>
    </citation>
    <scope>NUCLEOTIDE SEQUENCE</scope>
    <source>
        <strain evidence="6">CH26</strain>
    </source>
</reference>
<name>A0AAJ2GYY3_9HYPH</name>
<gene>
    <name evidence="6" type="ORF">RJJ65_38710</name>
</gene>
<dbReference type="GO" id="GO:0005524">
    <property type="term" value="F:ATP binding"/>
    <property type="evidence" value="ECO:0007669"/>
    <property type="project" value="UniProtKB-KW"/>
</dbReference>
<accession>A0AAJ2GYY3</accession>
<dbReference type="EMBL" id="JAVLSF010000859">
    <property type="protein sequence ID" value="MDR9778477.1"/>
    <property type="molecule type" value="Genomic_DNA"/>
</dbReference>
<organism evidence="6 7">
    <name type="scientific">Rhizobium hidalgonense</name>
    <dbReference type="NCBI Taxonomy" id="1538159"/>
    <lineage>
        <taxon>Bacteria</taxon>
        <taxon>Pseudomonadati</taxon>
        <taxon>Pseudomonadota</taxon>
        <taxon>Alphaproteobacteria</taxon>
        <taxon>Hyphomicrobiales</taxon>
        <taxon>Rhizobiaceae</taxon>
        <taxon>Rhizobium/Agrobacterium group</taxon>
        <taxon>Rhizobium</taxon>
    </lineage>
</organism>
<dbReference type="SUPFAM" id="SSF52540">
    <property type="entry name" value="P-loop containing nucleoside triphosphate hydrolases"/>
    <property type="match status" value="1"/>
</dbReference>
<feature type="domain" description="UvrD-like helicase ATP-binding" evidence="5">
    <location>
        <begin position="3"/>
        <end position="91"/>
    </location>
</feature>
<feature type="non-terminal residue" evidence="6">
    <location>
        <position position="1"/>
    </location>
</feature>
<evidence type="ECO:0000259" key="5">
    <source>
        <dbReference type="Pfam" id="PF00580"/>
    </source>
</evidence>
<keyword evidence="2" id="KW-0378">Hydrolase</keyword>
<dbReference type="GO" id="GO:0004386">
    <property type="term" value="F:helicase activity"/>
    <property type="evidence" value="ECO:0007669"/>
    <property type="project" value="UniProtKB-KW"/>
</dbReference>
<dbReference type="GO" id="GO:0016787">
    <property type="term" value="F:hydrolase activity"/>
    <property type="evidence" value="ECO:0007669"/>
    <property type="project" value="UniProtKB-KW"/>
</dbReference>
<keyword evidence="4" id="KW-0067">ATP-binding</keyword>
<dbReference type="AlphaFoldDB" id="A0AAJ2GYY3"/>
<dbReference type="RefSeq" id="WP_310866527.1">
    <property type="nucleotide sequence ID" value="NZ_JAVLSF010000859.1"/>
</dbReference>
<dbReference type="Proteomes" id="UP001268610">
    <property type="component" value="Unassembled WGS sequence"/>
</dbReference>
<evidence type="ECO:0000256" key="4">
    <source>
        <dbReference type="ARBA" id="ARBA00022840"/>
    </source>
</evidence>
<keyword evidence="3" id="KW-0347">Helicase</keyword>
<dbReference type="Gene3D" id="3.40.50.300">
    <property type="entry name" value="P-loop containing nucleotide triphosphate hydrolases"/>
    <property type="match status" value="1"/>
</dbReference>
<dbReference type="Pfam" id="PF00580">
    <property type="entry name" value="UvrD-helicase"/>
    <property type="match status" value="1"/>
</dbReference>
<evidence type="ECO:0000313" key="6">
    <source>
        <dbReference type="EMBL" id="MDR9778477.1"/>
    </source>
</evidence>
<proteinExistence type="predicted"/>
<feature type="non-terminal residue" evidence="6">
    <location>
        <position position="133"/>
    </location>
</feature>
<sequence length="133" mass="15813">QLDEQQQTIRDKQGPIILRGSAGSGKTTIALYRLMQWQVDGNDPCLYVTYSHKLKEYAQTHFNQLNRKPREVLFKTIKELCLDLLPKIQREQFEKSGYVDLIKFEIFIQKHSQKFSAHMLWEEFRVILKGCFY</sequence>
<protein>
    <recommendedName>
        <fullName evidence="5">UvrD-like helicase ATP-binding domain-containing protein</fullName>
    </recommendedName>
</protein>
<evidence type="ECO:0000256" key="1">
    <source>
        <dbReference type="ARBA" id="ARBA00022741"/>
    </source>
</evidence>
<dbReference type="InterPro" id="IPR027417">
    <property type="entry name" value="P-loop_NTPase"/>
</dbReference>